<accession>F8P578</accession>
<dbReference type="OrthoDB" id="430315at2759"/>
<protein>
    <submittedName>
        <fullName evidence="2">Uncharacterized protein</fullName>
    </submittedName>
</protein>
<dbReference type="AlphaFoldDB" id="F8P578"/>
<name>F8P578_SERL9</name>
<reference evidence="2" key="1">
    <citation type="submission" date="2011-04" db="EMBL/GenBank/DDBJ databases">
        <title>Evolution of plant cell wall degrading machinery underlies the functional diversity of forest fungi.</title>
        <authorList>
            <consortium name="US DOE Joint Genome Institute (JGI-PGF)"/>
            <person name="Eastwood D.C."/>
            <person name="Floudas D."/>
            <person name="Binder M."/>
            <person name="Majcherczyk A."/>
            <person name="Schneider P."/>
            <person name="Aerts A."/>
            <person name="Asiegbu F.O."/>
            <person name="Baker S.E."/>
            <person name="Barry K."/>
            <person name="Bendiksby M."/>
            <person name="Blumentritt M."/>
            <person name="Coutinho P.M."/>
            <person name="Cullen D."/>
            <person name="Cullen D."/>
            <person name="Gathman A."/>
            <person name="Goodell B."/>
            <person name="Henrissat B."/>
            <person name="Ihrmark K."/>
            <person name="Kauserud H."/>
            <person name="Kohler A."/>
            <person name="LaButti K."/>
            <person name="Lapidus A."/>
            <person name="Lavin J.L."/>
            <person name="Lee Y.-H."/>
            <person name="Lindquist E."/>
            <person name="Lilly W."/>
            <person name="Lucas S."/>
            <person name="Morin E."/>
            <person name="Murat C."/>
            <person name="Oguiza J.A."/>
            <person name="Park J."/>
            <person name="Pisabarro A.G."/>
            <person name="Riley R."/>
            <person name="Rosling A."/>
            <person name="Salamov A."/>
            <person name="Schmidt O."/>
            <person name="Schmutz J."/>
            <person name="Skrede I."/>
            <person name="Stenlid J."/>
            <person name="Wiebenga A."/>
            <person name="Xie X."/>
            <person name="Kues U."/>
            <person name="Hibbett D.S."/>
            <person name="Hoffmeister D."/>
            <person name="Hogberg N."/>
            <person name="Martin F."/>
            <person name="Grigoriev I.V."/>
            <person name="Watkinson S.C."/>
        </authorList>
    </citation>
    <scope>NUCLEOTIDE SEQUENCE</scope>
    <source>
        <strain evidence="2">S7.9</strain>
    </source>
</reference>
<keyword evidence="1" id="KW-1133">Transmembrane helix</keyword>
<dbReference type="KEGG" id="sla:SERLADRAFT_474614"/>
<dbReference type="GeneID" id="18820508"/>
<dbReference type="RefSeq" id="XP_007321551.1">
    <property type="nucleotide sequence ID" value="XM_007321489.1"/>
</dbReference>
<keyword evidence="1" id="KW-0812">Transmembrane</keyword>
<organism>
    <name type="scientific">Serpula lacrymans var. lacrymans (strain S7.9)</name>
    <name type="common">Dry rot fungus</name>
    <dbReference type="NCBI Taxonomy" id="578457"/>
    <lineage>
        <taxon>Eukaryota</taxon>
        <taxon>Fungi</taxon>
        <taxon>Dikarya</taxon>
        <taxon>Basidiomycota</taxon>
        <taxon>Agaricomycotina</taxon>
        <taxon>Agaricomycetes</taxon>
        <taxon>Agaricomycetidae</taxon>
        <taxon>Boletales</taxon>
        <taxon>Coniophorineae</taxon>
        <taxon>Serpulaceae</taxon>
        <taxon>Serpula</taxon>
    </lineage>
</organism>
<keyword evidence="1" id="KW-0472">Membrane</keyword>
<dbReference type="EMBL" id="GL945438">
    <property type="protein sequence ID" value="EGO21765.1"/>
    <property type="molecule type" value="Genomic_DNA"/>
</dbReference>
<proteinExistence type="predicted"/>
<feature type="transmembrane region" description="Helical" evidence="1">
    <location>
        <begin position="25"/>
        <end position="45"/>
    </location>
</feature>
<evidence type="ECO:0000313" key="2">
    <source>
        <dbReference type="EMBL" id="EGO21765.1"/>
    </source>
</evidence>
<dbReference type="Proteomes" id="UP000008064">
    <property type="component" value="Unassembled WGS sequence"/>
</dbReference>
<evidence type="ECO:0000256" key="1">
    <source>
        <dbReference type="SAM" id="Phobius"/>
    </source>
</evidence>
<sequence>MGLHANYIYICSLPTSCWCDHESTLLRSIVLAVLVLLPLTCNMAPVKNPIKQCVAYGYVSNATHIIAFVFTEGLPYLSCGLMLFGKGKRQSLYGCLYPE</sequence>
<feature type="transmembrane region" description="Helical" evidence="1">
    <location>
        <begin position="65"/>
        <end position="84"/>
    </location>
</feature>
<gene>
    <name evidence="2" type="ORF">SERLADRAFT_474614</name>
</gene>
<dbReference type="HOGENOM" id="CLU_2312954_0_0_1"/>